<evidence type="ECO:0000313" key="3">
    <source>
        <dbReference type="Proteomes" id="UP000831684"/>
    </source>
</evidence>
<dbReference type="Proteomes" id="UP000831684">
    <property type="component" value="Chromosome"/>
</dbReference>
<gene>
    <name evidence="2" type="ORF">K9D25_02780</name>
</gene>
<accession>A0A9E7A1Y5</accession>
<feature type="region of interest" description="Disordered" evidence="1">
    <location>
        <begin position="162"/>
        <end position="183"/>
    </location>
</feature>
<dbReference type="EMBL" id="CP083239">
    <property type="protein sequence ID" value="UOK71665.1"/>
    <property type="molecule type" value="Genomic_DNA"/>
</dbReference>
<organism evidence="2 3">
    <name type="scientific">Ancylobacter polymorphus</name>
    <dbReference type="NCBI Taxonomy" id="223390"/>
    <lineage>
        <taxon>Bacteria</taxon>
        <taxon>Pseudomonadati</taxon>
        <taxon>Pseudomonadota</taxon>
        <taxon>Alphaproteobacteria</taxon>
        <taxon>Hyphomicrobiales</taxon>
        <taxon>Xanthobacteraceae</taxon>
        <taxon>Ancylobacter</taxon>
    </lineage>
</organism>
<evidence type="ECO:0000256" key="1">
    <source>
        <dbReference type="SAM" id="MobiDB-lite"/>
    </source>
</evidence>
<proteinExistence type="predicted"/>
<name>A0A9E7A1Y5_9HYPH</name>
<sequence length="183" mass="19643">MNDRAPTKATLLPCPFCGGEPRQFNCVEPDGFVSGTFVRCDACGIDINDEYEADAIAAWNRRASPPAPAAEPVAYLRAFYGPRGIEVSVSVICPKDFPVVNDRTTEYPLYTHPLDAAAIRAEARKAALEEAAAWHDDQAALHDAQGDACGTGSDGWKRHTVAAADHRRSATSVRALADKGEAE</sequence>
<dbReference type="AlphaFoldDB" id="A0A9E7A1Y5"/>
<dbReference type="Pfam" id="PF14354">
    <property type="entry name" value="Lar_restr_allev"/>
    <property type="match status" value="1"/>
</dbReference>
<dbReference type="InterPro" id="IPR019908">
    <property type="entry name" value="Toxin_RalR"/>
</dbReference>
<protein>
    <submittedName>
        <fullName evidence="2">Lar family restriction alleviation protein</fullName>
    </submittedName>
</protein>
<reference evidence="2" key="1">
    <citation type="submission" date="2021-09" db="EMBL/GenBank/DDBJ databases">
        <title>Network and meta-omics reveal the key degrader and cooperation patterns in an efficient 1,4-dioxane-degrading microbial community.</title>
        <authorList>
            <person name="Dai C."/>
        </authorList>
    </citation>
    <scope>NUCLEOTIDE SEQUENCE</scope>
    <source>
        <strain evidence="2">ZM13</strain>
    </source>
</reference>
<dbReference type="KEGG" id="apol:K9D25_02780"/>
<evidence type="ECO:0000313" key="2">
    <source>
        <dbReference type="EMBL" id="UOK71665.1"/>
    </source>
</evidence>
<dbReference type="NCBIfam" id="TIGR03655">
    <property type="entry name" value="anti_R_Lar"/>
    <property type="match status" value="1"/>
</dbReference>
<dbReference type="RefSeq" id="WP_244379022.1">
    <property type="nucleotide sequence ID" value="NZ_CP083239.1"/>
</dbReference>